<dbReference type="InterPro" id="IPR001763">
    <property type="entry name" value="Rhodanese-like_dom"/>
</dbReference>
<dbReference type="Pfam" id="PF00581">
    <property type="entry name" value="Rhodanese"/>
    <property type="match status" value="1"/>
</dbReference>
<dbReference type="OrthoDB" id="598065at2"/>
<gene>
    <name evidence="2" type="ORF">FCN74_10985</name>
</gene>
<evidence type="ECO:0000259" key="1">
    <source>
        <dbReference type="PROSITE" id="PS50206"/>
    </source>
</evidence>
<dbReference type="RefSeq" id="WP_138932642.1">
    <property type="nucleotide sequence ID" value="NZ_SWMU01000004.1"/>
</dbReference>
<dbReference type="Proteomes" id="UP000306552">
    <property type="component" value="Unassembled WGS sequence"/>
</dbReference>
<keyword evidence="3" id="KW-1185">Reference proteome</keyword>
<dbReference type="SUPFAM" id="SSF52821">
    <property type="entry name" value="Rhodanese/Cell cycle control phosphatase"/>
    <property type="match status" value="1"/>
</dbReference>
<dbReference type="PROSITE" id="PS50206">
    <property type="entry name" value="RHODANESE_3"/>
    <property type="match status" value="1"/>
</dbReference>
<dbReference type="SMART" id="SM00450">
    <property type="entry name" value="RHOD"/>
    <property type="match status" value="1"/>
</dbReference>
<dbReference type="InterPro" id="IPR050229">
    <property type="entry name" value="GlpE_sulfurtransferase"/>
</dbReference>
<dbReference type="InterPro" id="IPR036873">
    <property type="entry name" value="Rhodanese-like_dom_sf"/>
</dbReference>
<dbReference type="PANTHER" id="PTHR43031">
    <property type="entry name" value="FAD-DEPENDENT OXIDOREDUCTASE"/>
    <property type="match status" value="1"/>
</dbReference>
<sequence length="165" mass="19114">MRYPIKLFLSLSFFSFLGFSQNSIDEAIEKFNTGSINYISVEALKDKLDAGQDLILLDTRAKKEFRVSHLKNAIWVGYDNFDIKKVKQLDKNTEIVVYCSIGVRSEQIGEQLKAMGFKNINNLYGGIFEWSNQGYPVYQKGNQTQKVHAYDKFWGKFLERGQKIF</sequence>
<accession>A0A4U5TR18</accession>
<comment type="caution">
    <text evidence="2">The sequence shown here is derived from an EMBL/GenBank/DDBJ whole genome shotgun (WGS) entry which is preliminary data.</text>
</comment>
<dbReference type="AlphaFoldDB" id="A0A4U5TR18"/>
<name>A0A4U5TR18_9FLAO</name>
<evidence type="ECO:0000313" key="3">
    <source>
        <dbReference type="Proteomes" id="UP000306552"/>
    </source>
</evidence>
<reference evidence="2 3" key="1">
    <citation type="submission" date="2019-04" db="EMBL/GenBank/DDBJ databases">
        <title>Psychroflexus halotolerans sp. nov., isolated from a marine solar saltern.</title>
        <authorList>
            <person name="Feng X."/>
        </authorList>
    </citation>
    <scope>NUCLEOTIDE SEQUENCE [LARGE SCALE GENOMIC DNA]</scope>
    <source>
        <strain evidence="2 3">WDS2C27</strain>
    </source>
</reference>
<feature type="domain" description="Rhodanese" evidence="1">
    <location>
        <begin position="50"/>
        <end position="139"/>
    </location>
</feature>
<dbReference type="EMBL" id="SWMU01000004">
    <property type="protein sequence ID" value="TKS55814.1"/>
    <property type="molecule type" value="Genomic_DNA"/>
</dbReference>
<dbReference type="PANTHER" id="PTHR43031:SF1">
    <property type="entry name" value="PYRIDINE NUCLEOTIDE-DISULPHIDE OXIDOREDUCTASE"/>
    <property type="match status" value="1"/>
</dbReference>
<dbReference type="NCBIfam" id="NF045521">
    <property type="entry name" value="rhoda_near_glyco"/>
    <property type="match status" value="1"/>
</dbReference>
<proteinExistence type="predicted"/>
<dbReference type="Gene3D" id="3.40.250.10">
    <property type="entry name" value="Rhodanese-like domain"/>
    <property type="match status" value="1"/>
</dbReference>
<evidence type="ECO:0000313" key="2">
    <source>
        <dbReference type="EMBL" id="TKS55814.1"/>
    </source>
</evidence>
<protein>
    <submittedName>
        <fullName evidence="2">Rhodanese-like domain-containing protein</fullName>
    </submittedName>
</protein>
<dbReference type="CDD" id="cd00158">
    <property type="entry name" value="RHOD"/>
    <property type="match status" value="1"/>
</dbReference>
<organism evidence="2 3">
    <name type="scientific">Mesohalobacter halotolerans</name>
    <dbReference type="NCBI Taxonomy" id="1883405"/>
    <lineage>
        <taxon>Bacteria</taxon>
        <taxon>Pseudomonadati</taxon>
        <taxon>Bacteroidota</taxon>
        <taxon>Flavobacteriia</taxon>
        <taxon>Flavobacteriales</taxon>
        <taxon>Flavobacteriaceae</taxon>
        <taxon>Mesohalobacter</taxon>
    </lineage>
</organism>